<feature type="compositionally biased region" description="Low complexity" evidence="1">
    <location>
        <begin position="143"/>
        <end position="160"/>
    </location>
</feature>
<sequence>MAPDLNSVPSSPRQQRARTSQPPSTSNSRRPSQVMAQAQAGTSPAMHHSPVFAHSEHGMPIRHPRPLTAAELHLELEKEQEAVVNRLTRELTALRAQHSASVASNHSLSSTTSTPLIDPTDPNPAHQITGPTHPTPSRRHRSSSSSISRAGPNPSSTSNTHPPPHGQSQASADRAAAATTRSSISRNPSISASASGTSTPARISSDTYNHSYTNAPGGLTLPHRPALSHAGSAMSGISVASTAATQGSGTGSVTSTAGTPVGSLGLALAGAGVGAGTSAPSISGPGISSPSFIDAEKARQELESVKIENEALREKVKALERQLRRRRESGTSEAMSLSTPGQVASTPASVLGTGTGVAIGDRIPGSGGVNVSAWAAAQGSVAGVAGPRERSESQSTEASVRRRQGEGGLGETTQEERDEVVGVGESAGSKGVR</sequence>
<reference evidence="2" key="1">
    <citation type="submission" date="2021-07" db="EMBL/GenBank/DDBJ databases">
        <title>Elsinoe batatas strain:CRI-CJ2 Genome sequencing and assembly.</title>
        <authorList>
            <person name="Huang L."/>
        </authorList>
    </citation>
    <scope>NUCLEOTIDE SEQUENCE</scope>
    <source>
        <strain evidence="2">CRI-CJ2</strain>
    </source>
</reference>
<gene>
    <name evidence="2" type="ORF">KVT40_005558</name>
</gene>
<feature type="region of interest" description="Disordered" evidence="1">
    <location>
        <begin position="323"/>
        <end position="349"/>
    </location>
</feature>
<dbReference type="PANTHER" id="PTHR39610">
    <property type="entry name" value="BZIP DOMAIN-CONTAINING PROTEIN-RELATED"/>
    <property type="match status" value="1"/>
</dbReference>
<feature type="compositionally biased region" description="Polar residues" evidence="1">
    <location>
        <begin position="196"/>
        <end position="209"/>
    </location>
</feature>
<dbReference type="AlphaFoldDB" id="A0A8K0L1S9"/>
<dbReference type="Proteomes" id="UP000809789">
    <property type="component" value="Unassembled WGS sequence"/>
</dbReference>
<keyword evidence="3" id="KW-1185">Reference proteome</keyword>
<feature type="region of interest" description="Disordered" evidence="1">
    <location>
        <begin position="1"/>
        <end position="63"/>
    </location>
</feature>
<feature type="region of interest" description="Disordered" evidence="1">
    <location>
        <begin position="98"/>
        <end position="209"/>
    </location>
</feature>
<evidence type="ECO:0000256" key="1">
    <source>
        <dbReference type="SAM" id="MobiDB-lite"/>
    </source>
</evidence>
<feature type="compositionally biased region" description="Low complexity" evidence="1">
    <location>
        <begin position="167"/>
        <end position="195"/>
    </location>
</feature>
<protein>
    <submittedName>
        <fullName evidence="2">Uncharacterized protein</fullName>
    </submittedName>
</protein>
<evidence type="ECO:0000313" key="2">
    <source>
        <dbReference type="EMBL" id="KAG8626613.1"/>
    </source>
</evidence>
<feature type="region of interest" description="Disordered" evidence="1">
    <location>
        <begin position="380"/>
        <end position="433"/>
    </location>
</feature>
<organism evidence="2 3">
    <name type="scientific">Elsinoe batatas</name>
    <dbReference type="NCBI Taxonomy" id="2601811"/>
    <lineage>
        <taxon>Eukaryota</taxon>
        <taxon>Fungi</taxon>
        <taxon>Dikarya</taxon>
        <taxon>Ascomycota</taxon>
        <taxon>Pezizomycotina</taxon>
        <taxon>Dothideomycetes</taxon>
        <taxon>Dothideomycetidae</taxon>
        <taxon>Myriangiales</taxon>
        <taxon>Elsinoaceae</taxon>
        <taxon>Elsinoe</taxon>
    </lineage>
</organism>
<feature type="compositionally biased region" description="Polar residues" evidence="1">
    <location>
        <begin position="7"/>
        <end position="42"/>
    </location>
</feature>
<dbReference type="PANTHER" id="PTHR39610:SF1">
    <property type="match status" value="1"/>
</dbReference>
<feature type="compositionally biased region" description="Low complexity" evidence="1">
    <location>
        <begin position="98"/>
        <end position="114"/>
    </location>
</feature>
<comment type="caution">
    <text evidence="2">The sequence shown here is derived from an EMBL/GenBank/DDBJ whole genome shotgun (WGS) entry which is preliminary data.</text>
</comment>
<dbReference type="OrthoDB" id="5401654at2759"/>
<proteinExistence type="predicted"/>
<name>A0A8K0L1S9_9PEZI</name>
<feature type="compositionally biased region" description="Polar residues" evidence="1">
    <location>
        <begin position="331"/>
        <end position="348"/>
    </location>
</feature>
<accession>A0A8K0L1S9</accession>
<evidence type="ECO:0000313" key="3">
    <source>
        <dbReference type="Proteomes" id="UP000809789"/>
    </source>
</evidence>
<dbReference type="EMBL" id="JAESVG020000006">
    <property type="protein sequence ID" value="KAG8626613.1"/>
    <property type="molecule type" value="Genomic_DNA"/>
</dbReference>